<evidence type="ECO:0000313" key="2">
    <source>
        <dbReference type="EMBL" id="KDQ29667.1"/>
    </source>
</evidence>
<dbReference type="Proteomes" id="UP000027073">
    <property type="component" value="Unassembled WGS sequence"/>
</dbReference>
<feature type="compositionally biased region" description="Pro residues" evidence="1">
    <location>
        <begin position="632"/>
        <end position="646"/>
    </location>
</feature>
<name>A0A067NZU2_PLEO1</name>
<evidence type="ECO:0000256" key="1">
    <source>
        <dbReference type="SAM" id="MobiDB-lite"/>
    </source>
</evidence>
<dbReference type="InParanoid" id="A0A067NZU2"/>
<dbReference type="STRING" id="1137138.A0A067NZU2"/>
<dbReference type="Gene3D" id="1.10.20.10">
    <property type="entry name" value="Histone, subunit A"/>
    <property type="match status" value="1"/>
</dbReference>
<feature type="compositionally biased region" description="Polar residues" evidence="1">
    <location>
        <begin position="615"/>
        <end position="625"/>
    </location>
</feature>
<feature type="region of interest" description="Disordered" evidence="1">
    <location>
        <begin position="374"/>
        <end position="667"/>
    </location>
</feature>
<feature type="region of interest" description="Disordered" evidence="1">
    <location>
        <begin position="251"/>
        <end position="353"/>
    </location>
</feature>
<feature type="non-terminal residue" evidence="2">
    <location>
        <position position="667"/>
    </location>
</feature>
<dbReference type="AlphaFoldDB" id="A0A067NZU2"/>
<dbReference type="HOGENOM" id="CLU_010592_0_0_1"/>
<dbReference type="OrthoDB" id="5382203at2759"/>
<dbReference type="GO" id="GO:0046982">
    <property type="term" value="F:protein heterodimerization activity"/>
    <property type="evidence" value="ECO:0007669"/>
    <property type="project" value="InterPro"/>
</dbReference>
<dbReference type="InterPro" id="IPR009072">
    <property type="entry name" value="Histone-fold"/>
</dbReference>
<feature type="compositionally biased region" description="Low complexity" evidence="1">
    <location>
        <begin position="459"/>
        <end position="479"/>
    </location>
</feature>
<feature type="compositionally biased region" description="Low complexity" evidence="1">
    <location>
        <begin position="647"/>
        <end position="667"/>
    </location>
</feature>
<reference evidence="3" key="1">
    <citation type="journal article" date="2014" name="Proc. Natl. Acad. Sci. U.S.A.">
        <title>Extensive sampling of basidiomycete genomes demonstrates inadequacy of the white-rot/brown-rot paradigm for wood decay fungi.</title>
        <authorList>
            <person name="Riley R."/>
            <person name="Salamov A.A."/>
            <person name="Brown D.W."/>
            <person name="Nagy L.G."/>
            <person name="Floudas D."/>
            <person name="Held B.W."/>
            <person name="Levasseur A."/>
            <person name="Lombard V."/>
            <person name="Morin E."/>
            <person name="Otillar R."/>
            <person name="Lindquist E.A."/>
            <person name="Sun H."/>
            <person name="LaButti K.M."/>
            <person name="Schmutz J."/>
            <person name="Jabbour D."/>
            <person name="Luo H."/>
            <person name="Baker S.E."/>
            <person name="Pisabarro A.G."/>
            <person name="Walton J.D."/>
            <person name="Blanchette R.A."/>
            <person name="Henrissat B."/>
            <person name="Martin F."/>
            <person name="Cullen D."/>
            <person name="Hibbett D.S."/>
            <person name="Grigoriev I.V."/>
        </authorList>
    </citation>
    <scope>NUCLEOTIDE SEQUENCE [LARGE SCALE GENOMIC DNA]</scope>
    <source>
        <strain evidence="3">PC15</strain>
    </source>
</reference>
<accession>A0A067NZU2</accession>
<feature type="compositionally biased region" description="Basic and acidic residues" evidence="1">
    <location>
        <begin position="325"/>
        <end position="338"/>
    </location>
</feature>
<dbReference type="EMBL" id="KL198007">
    <property type="protein sequence ID" value="KDQ29667.1"/>
    <property type="molecule type" value="Genomic_DNA"/>
</dbReference>
<dbReference type="SUPFAM" id="SSF47113">
    <property type="entry name" value="Histone-fold"/>
    <property type="match status" value="1"/>
</dbReference>
<dbReference type="VEuPathDB" id="FungiDB:PLEOSDRAFT_1112391"/>
<feature type="compositionally biased region" description="Basic and acidic residues" evidence="1">
    <location>
        <begin position="380"/>
        <end position="394"/>
    </location>
</feature>
<feature type="compositionally biased region" description="Pro residues" evidence="1">
    <location>
        <begin position="562"/>
        <end position="573"/>
    </location>
</feature>
<protein>
    <submittedName>
        <fullName evidence="2">Uncharacterized protein</fullName>
    </submittedName>
</protein>
<evidence type="ECO:0000313" key="3">
    <source>
        <dbReference type="Proteomes" id="UP000027073"/>
    </source>
</evidence>
<organism evidence="2 3">
    <name type="scientific">Pleurotus ostreatus (strain PC15)</name>
    <name type="common">Oyster mushroom</name>
    <dbReference type="NCBI Taxonomy" id="1137138"/>
    <lineage>
        <taxon>Eukaryota</taxon>
        <taxon>Fungi</taxon>
        <taxon>Dikarya</taxon>
        <taxon>Basidiomycota</taxon>
        <taxon>Agaricomycotina</taxon>
        <taxon>Agaricomycetes</taxon>
        <taxon>Agaricomycetidae</taxon>
        <taxon>Agaricales</taxon>
        <taxon>Pleurotineae</taxon>
        <taxon>Pleurotaceae</taxon>
        <taxon>Pleurotus</taxon>
    </lineage>
</organism>
<gene>
    <name evidence="2" type="ORF">PLEOSDRAFT_1112391</name>
</gene>
<feature type="compositionally biased region" description="Acidic residues" evidence="1">
    <location>
        <begin position="514"/>
        <end position="524"/>
    </location>
</feature>
<proteinExistence type="predicted"/>
<sequence>MSFAAGINGPTYISSHSADVILSDIRPIKLKIEALRCINVLLDEFLYSILAAARSLSTDKLRAGLLKVLPTNLGKEALLEAEVELRAYWERTKLPGGPSSPMLEEGQGFNLQWSFELLRLKCEAYSTLNEHDENLAAETSLNERMSQHGGFTPPKTTLVAPAALYLTAILEAMCEHVLGNVGRVASRDSSRANASVQDLFVALCEDEAIYGLFKGMKGGQFSSILDLFAVHLNANLRTVYDQIELLSQSSKHQRSKSFTRNDKSLSRTSSPQLDLPPTPPEPFAPSVPIKSRQSSESANADPFFSPPRTSTDKPRGVKKFIPGRSSHDESQNGHKRSDSVYSADSRGDNEKFDVEDSALLQEFDDLMRSNATMKVSLTPDRLRTMEAHKRDQKGNNRPPPVFAPKVEPEPPATHATRANGRRPSLRHVDSIIEDDEEAKISPNDHTSPSPLPDANRTRSASVAAPSSSVVPNNNTPPSSFGSYSKGPERQAVFPDSDGRPPRTRKIQRNRESLDLDDIMGDSDDERPAVDTQSKPPASRNGRPMKVSASTRELIDFLAEGPPDLPQPPFPTSPPSLDGGKQRGSGRLQRMMSKLSMGNSDKSKTSESPSRPRRVTLQSKPSITNISPLANRPIPPRPPPVSPPESPPASSFDDVMSSSSRSRAAVSR</sequence>
<feature type="compositionally biased region" description="Pro residues" evidence="1">
    <location>
        <begin position="274"/>
        <end position="285"/>
    </location>
</feature>